<comment type="caution">
    <text evidence="1">The sequence shown here is derived from an EMBL/GenBank/DDBJ whole genome shotgun (WGS) entry which is preliminary data.</text>
</comment>
<keyword evidence="2" id="KW-1185">Reference proteome</keyword>
<organism evidence="1 2">
    <name type="scientific">Mythimna loreyi</name>
    <dbReference type="NCBI Taxonomy" id="667449"/>
    <lineage>
        <taxon>Eukaryota</taxon>
        <taxon>Metazoa</taxon>
        <taxon>Ecdysozoa</taxon>
        <taxon>Arthropoda</taxon>
        <taxon>Hexapoda</taxon>
        <taxon>Insecta</taxon>
        <taxon>Pterygota</taxon>
        <taxon>Neoptera</taxon>
        <taxon>Endopterygota</taxon>
        <taxon>Lepidoptera</taxon>
        <taxon>Glossata</taxon>
        <taxon>Ditrysia</taxon>
        <taxon>Noctuoidea</taxon>
        <taxon>Noctuidae</taxon>
        <taxon>Noctuinae</taxon>
        <taxon>Hadenini</taxon>
        <taxon>Mythimna</taxon>
    </lineage>
</organism>
<accession>A0ACC2QAZ7</accession>
<evidence type="ECO:0000313" key="2">
    <source>
        <dbReference type="Proteomes" id="UP001231649"/>
    </source>
</evidence>
<sequence>MDLLNIVRVSVVIISMVAASHLVDQMTDKQVSRLHHDQVKLLNKDPRQGEVMCTRLAKEPYFGVEMLVGPTWRIYYSWNMDLQNQCLDMVFRNATPQVVRRIFNDMNEYLETEPYWDAATVLVSMGRARHEMLLFADQGAAGRFQGVPNVIRDGSITPARKTVPLLQFHLKLMYGGKYLLMADCQIGVTTLSVRRRSVPYRAEIGGIADSLDFGAGLHACQSDKRKEEGVATKQ</sequence>
<dbReference type="EMBL" id="CM056797">
    <property type="protein sequence ID" value="KAJ8712999.1"/>
    <property type="molecule type" value="Genomic_DNA"/>
</dbReference>
<protein>
    <submittedName>
        <fullName evidence="1">Uncharacterized protein</fullName>
    </submittedName>
</protein>
<proteinExistence type="predicted"/>
<gene>
    <name evidence="1" type="ORF">PYW08_008303</name>
</gene>
<reference evidence="1" key="1">
    <citation type="submission" date="2023-03" db="EMBL/GenBank/DDBJ databases">
        <title>Chromosome-level genomes of two armyworms, Mythimna separata and Mythimna loreyi, provide insights into the biosynthesis and reception of sex pheromones.</title>
        <authorList>
            <person name="Zhao H."/>
        </authorList>
    </citation>
    <scope>NUCLEOTIDE SEQUENCE</scope>
    <source>
        <strain evidence="1">BeijingLab</strain>
    </source>
</reference>
<dbReference type="Proteomes" id="UP001231649">
    <property type="component" value="Chromosome 21"/>
</dbReference>
<name>A0ACC2QAZ7_9NEOP</name>
<evidence type="ECO:0000313" key="1">
    <source>
        <dbReference type="EMBL" id="KAJ8712999.1"/>
    </source>
</evidence>